<comment type="caution">
    <text evidence="6">The sequence shown here is derived from an EMBL/GenBank/DDBJ whole genome shotgun (WGS) entry which is preliminary data.</text>
</comment>
<reference evidence="6 7" key="1">
    <citation type="submission" date="2018-01" db="EMBL/GenBank/DDBJ databases">
        <title>Draft genome of the strawberry crown rot pathogen Phytophthora cactorum.</title>
        <authorList>
            <person name="Armitage A.D."/>
            <person name="Lysoe E."/>
            <person name="Nellist C.F."/>
            <person name="Harrison R.J."/>
            <person name="Brurberg M.B."/>
        </authorList>
    </citation>
    <scope>NUCLEOTIDE SEQUENCE [LARGE SCALE GENOMIC DNA]</scope>
    <source>
        <strain evidence="6 7">10300</strain>
    </source>
</reference>
<dbReference type="PANTHER" id="PTHR46586:SF3">
    <property type="entry name" value="ANKYRIN REPEAT-CONTAINING PROTEIN"/>
    <property type="match status" value="1"/>
</dbReference>
<sequence length="302" mass="33789">MEEPQLVCVSLSLPERIKALSHVVLRINELLKPETIDAAVYNDCQYAIHKYGATRKWTAKAMDGAATRGRLDLVKWLSVVRNEGCTVAAIDGAARNGHLKVVKWLCHHYVGRCSSGALNMAAKNGHFEVVKWLCRRNRPLTDPEPYVVTYGVQVVAASGDTSTLRVLLRENCSWYYVGRALEEAASKGLVDVVKLLLTVKLRQANVSRALKHAVASEHIEVVKLLADLCSSTELRAAYPNIMTGCNVKAAELLRKTVEGREVEEKWGYFRTQHKTLERMKASHDITRNPDKSVSFCGLFRSW</sequence>
<gene>
    <name evidence="6" type="ORF">PC110_g12941</name>
    <name evidence="1" type="ORF">PC113_g17744</name>
    <name evidence="2" type="ORF">PC115_g17308</name>
    <name evidence="3" type="ORF">PC117_g18929</name>
    <name evidence="4" type="ORF">PC118_g19471</name>
    <name evidence="5" type="ORF">PC129_g18536</name>
</gene>
<dbReference type="OrthoDB" id="94804at2759"/>
<evidence type="ECO:0000313" key="2">
    <source>
        <dbReference type="EMBL" id="KAG2897096.1"/>
    </source>
</evidence>
<dbReference type="InterPro" id="IPR002110">
    <property type="entry name" value="Ankyrin_rpt"/>
</dbReference>
<dbReference type="EMBL" id="RCML01001063">
    <property type="protein sequence ID" value="KAG2965902.1"/>
    <property type="molecule type" value="Genomic_DNA"/>
</dbReference>
<dbReference type="Proteomes" id="UP000736787">
    <property type="component" value="Unassembled WGS sequence"/>
</dbReference>
<evidence type="ECO:0000313" key="7">
    <source>
        <dbReference type="Proteomes" id="UP000251314"/>
    </source>
</evidence>
<name>A0A329S511_9STRA</name>
<dbReference type="AlphaFoldDB" id="A0A329S511"/>
<evidence type="ECO:0000313" key="4">
    <source>
        <dbReference type="EMBL" id="KAG2965902.1"/>
    </source>
</evidence>
<dbReference type="InterPro" id="IPR052050">
    <property type="entry name" value="SecEffector_AnkRepeat"/>
</dbReference>
<dbReference type="Proteomes" id="UP000735874">
    <property type="component" value="Unassembled WGS sequence"/>
</dbReference>
<evidence type="ECO:0000313" key="3">
    <source>
        <dbReference type="EMBL" id="KAG2912362.1"/>
    </source>
</evidence>
<dbReference type="EMBL" id="MJFZ01000357">
    <property type="protein sequence ID" value="RAW30698.1"/>
    <property type="molecule type" value="Genomic_DNA"/>
</dbReference>
<evidence type="ECO:0000313" key="6">
    <source>
        <dbReference type="EMBL" id="RAW30698.1"/>
    </source>
</evidence>
<protein>
    <submittedName>
        <fullName evidence="6">Uncharacterized protein</fullName>
    </submittedName>
</protein>
<accession>A0A329S511</accession>
<dbReference type="Pfam" id="PF12796">
    <property type="entry name" value="Ank_2"/>
    <property type="match status" value="1"/>
</dbReference>
<dbReference type="STRING" id="29920.A0A329S511"/>
<evidence type="ECO:0000313" key="5">
    <source>
        <dbReference type="EMBL" id="KAG3210463.1"/>
    </source>
</evidence>
<dbReference type="EMBL" id="RCMI01000811">
    <property type="protein sequence ID" value="KAG2897096.1"/>
    <property type="molecule type" value="Genomic_DNA"/>
</dbReference>
<proteinExistence type="predicted"/>
<dbReference type="VEuPathDB" id="FungiDB:PC110_g12941"/>
<dbReference type="EMBL" id="RCMG01000786">
    <property type="protein sequence ID" value="KAG2847568.1"/>
    <property type="molecule type" value="Genomic_DNA"/>
</dbReference>
<evidence type="ECO:0000313" key="1">
    <source>
        <dbReference type="EMBL" id="KAG2847568.1"/>
    </source>
</evidence>
<organism evidence="6 7">
    <name type="scientific">Phytophthora cactorum</name>
    <dbReference type="NCBI Taxonomy" id="29920"/>
    <lineage>
        <taxon>Eukaryota</taxon>
        <taxon>Sar</taxon>
        <taxon>Stramenopiles</taxon>
        <taxon>Oomycota</taxon>
        <taxon>Peronosporomycetes</taxon>
        <taxon>Peronosporales</taxon>
        <taxon>Peronosporaceae</taxon>
        <taxon>Phytophthora</taxon>
    </lineage>
</organism>
<dbReference type="PANTHER" id="PTHR46586">
    <property type="entry name" value="ANKYRIN REPEAT-CONTAINING PROTEIN"/>
    <property type="match status" value="1"/>
</dbReference>
<dbReference type="Proteomes" id="UP000251314">
    <property type="component" value="Unassembled WGS sequence"/>
</dbReference>
<dbReference type="EMBL" id="RCMV01001090">
    <property type="protein sequence ID" value="KAG3210463.1"/>
    <property type="molecule type" value="Genomic_DNA"/>
</dbReference>
<keyword evidence="7" id="KW-1185">Reference proteome</keyword>
<dbReference type="Proteomes" id="UP000774804">
    <property type="component" value="Unassembled WGS sequence"/>
</dbReference>
<reference evidence="1" key="2">
    <citation type="submission" date="2018-10" db="EMBL/GenBank/DDBJ databases">
        <title>Effector identification in a new, highly contiguous assembly of the strawberry crown rot pathogen Phytophthora cactorum.</title>
        <authorList>
            <person name="Armitage A.D."/>
            <person name="Nellist C.F."/>
            <person name="Bates H."/>
            <person name="Vickerstaff R.J."/>
            <person name="Harrison R.J."/>
        </authorList>
    </citation>
    <scope>NUCLEOTIDE SEQUENCE</scope>
    <source>
        <strain evidence="1">15-7</strain>
        <strain evidence="2">4032</strain>
        <strain evidence="3">4040</strain>
        <strain evidence="4">P415</strain>
        <strain evidence="5">P421</strain>
    </source>
</reference>
<dbReference type="SUPFAM" id="SSF48403">
    <property type="entry name" value="Ankyrin repeat"/>
    <property type="match status" value="1"/>
</dbReference>
<dbReference type="InterPro" id="IPR036770">
    <property type="entry name" value="Ankyrin_rpt-contain_sf"/>
</dbReference>
<dbReference type="Proteomes" id="UP000760860">
    <property type="component" value="Unassembled WGS sequence"/>
</dbReference>
<dbReference type="Proteomes" id="UP000697107">
    <property type="component" value="Unassembled WGS sequence"/>
</dbReference>
<dbReference type="EMBL" id="RCMK01000790">
    <property type="protein sequence ID" value="KAG2912362.1"/>
    <property type="molecule type" value="Genomic_DNA"/>
</dbReference>
<dbReference type="Gene3D" id="1.25.40.20">
    <property type="entry name" value="Ankyrin repeat-containing domain"/>
    <property type="match status" value="1"/>
</dbReference>